<protein>
    <recommendedName>
        <fullName evidence="4">Anthranilate synthase component 2</fullName>
        <ecNumber evidence="3">4.1.3.27</ecNumber>
    </recommendedName>
    <alternativeName>
        <fullName evidence="7">Anthranilate synthase, glutamine amidotransferase component</fullName>
    </alternativeName>
</protein>
<dbReference type="EC" id="4.1.3.27" evidence="3"/>
<dbReference type="GO" id="GO:0005829">
    <property type="term" value="C:cytosol"/>
    <property type="evidence" value="ECO:0007669"/>
    <property type="project" value="TreeGrafter"/>
</dbReference>
<gene>
    <name evidence="9" type="primary">trpG</name>
    <name evidence="9" type="ORF">Palma_109</name>
</gene>
<evidence type="ECO:0000259" key="8">
    <source>
        <dbReference type="Pfam" id="PF00117"/>
    </source>
</evidence>
<evidence type="ECO:0000256" key="2">
    <source>
        <dbReference type="ARBA" id="ARBA00011743"/>
    </source>
</evidence>
<dbReference type="CDD" id="cd01743">
    <property type="entry name" value="GATase1_Anthranilate_Synthase"/>
    <property type="match status" value="1"/>
</dbReference>
<dbReference type="PANTHER" id="PTHR43418">
    <property type="entry name" value="MULTIFUNCTIONAL TRYPTOPHAN BIOSYNTHESIS PROTEIN-RELATED"/>
    <property type="match status" value="1"/>
</dbReference>
<dbReference type="PANTHER" id="PTHR43418:SF4">
    <property type="entry name" value="MULTIFUNCTIONAL TRYPTOPHAN BIOSYNTHESIS PROTEIN"/>
    <property type="match status" value="1"/>
</dbReference>
<evidence type="ECO:0000313" key="9">
    <source>
        <dbReference type="EMBL" id="AOM67741.1"/>
    </source>
</evidence>
<evidence type="ECO:0000256" key="4">
    <source>
        <dbReference type="ARBA" id="ARBA00020654"/>
    </source>
</evidence>
<evidence type="ECO:0000256" key="6">
    <source>
        <dbReference type="ARBA" id="ARBA00022962"/>
    </source>
</evidence>
<reference evidence="9" key="1">
    <citation type="journal article" date="2018" name="PLoS ONE">
        <title>Plastid genome analysis of three Nemaliophycidae red algal species suggests environmental adaptation for iron limited habitats.</title>
        <authorList>
            <person name="Cho C.H."/>
            <person name="Choi J.W."/>
            <person name="Lam D.W."/>
            <person name="Kim K.M."/>
            <person name="Yoon H.S."/>
        </authorList>
    </citation>
    <scope>NUCLEOTIDE SEQUENCE</scope>
</reference>
<geneLocation type="plastid" evidence="9"/>
<dbReference type="NCBIfam" id="TIGR00566">
    <property type="entry name" value="trpG_papA"/>
    <property type="match status" value="1"/>
</dbReference>
<keyword evidence="9" id="KW-0934">Plastid</keyword>
<name>A0A1C9CH89_PALPL</name>
<dbReference type="InterPro" id="IPR029062">
    <property type="entry name" value="Class_I_gatase-like"/>
</dbReference>
<feature type="domain" description="Glutamine amidotransferase" evidence="8">
    <location>
        <begin position="3"/>
        <end position="186"/>
    </location>
</feature>
<dbReference type="InterPro" id="IPR050472">
    <property type="entry name" value="Anth_synth/Amidotransfase"/>
</dbReference>
<keyword evidence="5" id="KW-0822">Tryptophan biosynthesis</keyword>
<keyword evidence="5" id="KW-0057">Aromatic amino acid biosynthesis</keyword>
<keyword evidence="6" id="KW-0315">Glutamine amidotransferase</keyword>
<evidence type="ECO:0000256" key="7">
    <source>
        <dbReference type="ARBA" id="ARBA00082672"/>
    </source>
</evidence>
<dbReference type="GO" id="GO:0000162">
    <property type="term" value="P:L-tryptophan biosynthetic process"/>
    <property type="evidence" value="ECO:0007669"/>
    <property type="project" value="UniProtKB-KW"/>
</dbReference>
<dbReference type="PRINTS" id="PR00099">
    <property type="entry name" value="CPSGATASE"/>
</dbReference>
<dbReference type="PRINTS" id="PR00097">
    <property type="entry name" value="ANTSNTHASEII"/>
</dbReference>
<dbReference type="AlphaFoldDB" id="A0A1C9CH89"/>
<evidence type="ECO:0000256" key="5">
    <source>
        <dbReference type="ARBA" id="ARBA00022822"/>
    </source>
</evidence>
<proteinExistence type="predicted"/>
<dbReference type="RefSeq" id="YP_009294301.1">
    <property type="nucleotide sequence ID" value="NC_031147.1"/>
</dbReference>
<evidence type="ECO:0000256" key="1">
    <source>
        <dbReference type="ARBA" id="ARBA00004873"/>
    </source>
</evidence>
<evidence type="ECO:0000256" key="3">
    <source>
        <dbReference type="ARBA" id="ARBA00012266"/>
    </source>
</evidence>
<dbReference type="Gene3D" id="3.40.50.880">
    <property type="match status" value="1"/>
</dbReference>
<dbReference type="GO" id="GO:0004049">
    <property type="term" value="F:anthranilate synthase activity"/>
    <property type="evidence" value="ECO:0007669"/>
    <property type="project" value="UniProtKB-EC"/>
</dbReference>
<dbReference type="FunFam" id="3.40.50.880:FF:000003">
    <property type="entry name" value="Anthranilate synthase component II"/>
    <property type="match status" value="1"/>
</dbReference>
<dbReference type="GeneID" id="29070243"/>
<dbReference type="PROSITE" id="PS51273">
    <property type="entry name" value="GATASE_TYPE_1"/>
    <property type="match status" value="1"/>
</dbReference>
<dbReference type="Pfam" id="PF00117">
    <property type="entry name" value="GATase"/>
    <property type="match status" value="1"/>
</dbReference>
<sequence>MILIVDNYDSFTFNLVQCIGEHNIPIKVVRNNAITISEINALQPKAIIISPGPGWPDDSGISLEIIKYFADIFPILGVCLGHQSIGQVHGSSIVHSTVPIHGKTSLVYHNGQGLFQNVANPFVAARYHSLVINHLEIPSTLSITAWSNSGIIMGCCDKNFPMLQGIQFHPESLWTIEGKQIILNFLNMSSY</sequence>
<dbReference type="InterPro" id="IPR017926">
    <property type="entry name" value="GATASE"/>
</dbReference>
<keyword evidence="5" id="KW-0028">Amino-acid biosynthesis</keyword>
<dbReference type="PRINTS" id="PR00096">
    <property type="entry name" value="GATASE"/>
</dbReference>
<dbReference type="InterPro" id="IPR006221">
    <property type="entry name" value="TrpG/PapA_dom"/>
</dbReference>
<dbReference type="EMBL" id="KX284726">
    <property type="protein sequence ID" value="AOM67741.1"/>
    <property type="molecule type" value="Genomic_DNA"/>
</dbReference>
<dbReference type="SUPFAM" id="SSF52317">
    <property type="entry name" value="Class I glutamine amidotransferase-like"/>
    <property type="match status" value="1"/>
</dbReference>
<comment type="pathway">
    <text evidence="1">Amino-acid biosynthesis; L-tryptophan biosynthesis; L-tryptophan from chorismate: step 1/5.</text>
</comment>
<organism evidence="9">
    <name type="scientific">Palmaria palmata</name>
    <name type="common">Dulse</name>
    <name type="synonym">Rhodymenia palmata</name>
    <dbReference type="NCBI Taxonomy" id="2822"/>
    <lineage>
        <taxon>Eukaryota</taxon>
        <taxon>Rhodophyta</taxon>
        <taxon>Florideophyceae</taxon>
        <taxon>Nemaliophycidae</taxon>
        <taxon>Palmariales</taxon>
        <taxon>Palmariaceae</taxon>
        <taxon>Palmaria</taxon>
    </lineage>
</organism>
<accession>A0A1C9CH89</accession>
<comment type="subunit">
    <text evidence="2">Tetramer of two components I and two components II.</text>
</comment>